<dbReference type="CDD" id="cd13925">
    <property type="entry name" value="RPF"/>
    <property type="match status" value="1"/>
</dbReference>
<gene>
    <name evidence="5" type="ORF">J2S63_001831</name>
</gene>
<dbReference type="SUPFAM" id="SSF53955">
    <property type="entry name" value="Lysozyme-like"/>
    <property type="match status" value="1"/>
</dbReference>
<organism evidence="5 6">
    <name type="scientific">Nocardioides marmoribigeumensis</name>
    <dbReference type="NCBI Taxonomy" id="433649"/>
    <lineage>
        <taxon>Bacteria</taxon>
        <taxon>Bacillati</taxon>
        <taxon>Actinomycetota</taxon>
        <taxon>Actinomycetes</taxon>
        <taxon>Propionibacteriales</taxon>
        <taxon>Nocardioidaceae</taxon>
        <taxon>Nocardioides</taxon>
    </lineage>
</organism>
<dbReference type="RefSeq" id="WP_310301544.1">
    <property type="nucleotide sequence ID" value="NZ_BAAAPS010000008.1"/>
</dbReference>
<dbReference type="EMBL" id="JAVDYG010000001">
    <property type="protein sequence ID" value="MDR7362278.1"/>
    <property type="molecule type" value="Genomic_DNA"/>
</dbReference>
<evidence type="ECO:0000256" key="1">
    <source>
        <dbReference type="ARBA" id="ARBA00010830"/>
    </source>
</evidence>
<keyword evidence="2" id="KW-0378">Hydrolase</keyword>
<dbReference type="InterPro" id="IPR010618">
    <property type="entry name" value="RPF"/>
</dbReference>
<dbReference type="InterPro" id="IPR023346">
    <property type="entry name" value="Lysozyme-like_dom_sf"/>
</dbReference>
<reference evidence="5 6" key="1">
    <citation type="submission" date="2023-07" db="EMBL/GenBank/DDBJ databases">
        <title>Sequencing the genomes of 1000 actinobacteria strains.</title>
        <authorList>
            <person name="Klenk H.-P."/>
        </authorList>
    </citation>
    <scope>NUCLEOTIDE SEQUENCE [LARGE SCALE GENOMIC DNA]</scope>
    <source>
        <strain evidence="5 6">DSM 19426</strain>
    </source>
</reference>
<dbReference type="Proteomes" id="UP001183648">
    <property type="component" value="Unassembled WGS sequence"/>
</dbReference>
<protein>
    <recommendedName>
        <fullName evidence="4">Resuscitation-promoting factor core lysozyme-like domain-containing protein</fullName>
    </recommendedName>
</protein>
<accession>A0ABU2BWL2</accession>
<dbReference type="Gene3D" id="1.10.530.10">
    <property type="match status" value="1"/>
</dbReference>
<evidence type="ECO:0000259" key="4">
    <source>
        <dbReference type="Pfam" id="PF06737"/>
    </source>
</evidence>
<feature type="domain" description="Resuscitation-promoting factor core lysozyme-like" evidence="4">
    <location>
        <begin position="74"/>
        <end position="145"/>
    </location>
</feature>
<evidence type="ECO:0000256" key="3">
    <source>
        <dbReference type="SAM" id="MobiDB-lite"/>
    </source>
</evidence>
<evidence type="ECO:0000313" key="6">
    <source>
        <dbReference type="Proteomes" id="UP001183648"/>
    </source>
</evidence>
<comment type="similarity">
    <text evidence="1">Belongs to the transglycosylase family. Rpf subfamily.</text>
</comment>
<evidence type="ECO:0000256" key="2">
    <source>
        <dbReference type="ARBA" id="ARBA00022801"/>
    </source>
</evidence>
<keyword evidence="6" id="KW-1185">Reference proteome</keyword>
<sequence length="152" mass="16895">MRSRMPAVRRASRRTPLTVLSLLSSALMSLVLVTGAGLVVAGAAQADTRPSPGPTMHSTQRTPRPQARPRHYRAWQRIAHCESTGRWHVDTGNGYYGGLQISAGTWRAYGGRRYARLPHRATKVKQMRVAERILRGQGWGAWPHCSRVAGMR</sequence>
<feature type="region of interest" description="Disordered" evidence="3">
    <location>
        <begin position="45"/>
        <end position="68"/>
    </location>
</feature>
<evidence type="ECO:0000313" key="5">
    <source>
        <dbReference type="EMBL" id="MDR7362278.1"/>
    </source>
</evidence>
<comment type="caution">
    <text evidence="5">The sequence shown here is derived from an EMBL/GenBank/DDBJ whole genome shotgun (WGS) entry which is preliminary data.</text>
</comment>
<proteinExistence type="inferred from homology"/>
<name>A0ABU2BWL2_9ACTN</name>
<dbReference type="Pfam" id="PF06737">
    <property type="entry name" value="Transglycosylas"/>
    <property type="match status" value="1"/>
</dbReference>